<evidence type="ECO:0000313" key="1">
    <source>
        <dbReference type="EMBL" id="GBN58967.1"/>
    </source>
</evidence>
<sequence length="93" mass="11235">MTWIPALPVALMSLVQQKIHRHFTLSRVFLTSHITLAAMLINGIRNHYSLTLWIPVCLLFRRRFVQQKIQFINFTLSRVFEWHTWLVMLDKWD</sequence>
<gene>
    <name evidence="1" type="ORF">AVEN_246890_1</name>
</gene>
<name>A0A4Y2Q8M2_ARAVE</name>
<protein>
    <submittedName>
        <fullName evidence="1">Uncharacterized protein</fullName>
    </submittedName>
</protein>
<keyword evidence="2" id="KW-1185">Reference proteome</keyword>
<organism evidence="1 2">
    <name type="scientific">Araneus ventricosus</name>
    <name type="common">Orbweaver spider</name>
    <name type="synonym">Epeira ventricosa</name>
    <dbReference type="NCBI Taxonomy" id="182803"/>
    <lineage>
        <taxon>Eukaryota</taxon>
        <taxon>Metazoa</taxon>
        <taxon>Ecdysozoa</taxon>
        <taxon>Arthropoda</taxon>
        <taxon>Chelicerata</taxon>
        <taxon>Arachnida</taxon>
        <taxon>Araneae</taxon>
        <taxon>Araneomorphae</taxon>
        <taxon>Entelegynae</taxon>
        <taxon>Araneoidea</taxon>
        <taxon>Araneidae</taxon>
        <taxon>Araneus</taxon>
    </lineage>
</organism>
<reference evidence="1 2" key="1">
    <citation type="journal article" date="2019" name="Sci. Rep.">
        <title>Orb-weaving spider Araneus ventricosus genome elucidates the spidroin gene catalogue.</title>
        <authorList>
            <person name="Kono N."/>
            <person name="Nakamura H."/>
            <person name="Ohtoshi R."/>
            <person name="Moran D.A.P."/>
            <person name="Shinohara A."/>
            <person name="Yoshida Y."/>
            <person name="Fujiwara M."/>
            <person name="Mori M."/>
            <person name="Tomita M."/>
            <person name="Arakawa K."/>
        </authorList>
    </citation>
    <scope>NUCLEOTIDE SEQUENCE [LARGE SCALE GENOMIC DNA]</scope>
</reference>
<accession>A0A4Y2Q8M2</accession>
<proteinExistence type="predicted"/>
<dbReference type="EMBL" id="BGPR01013036">
    <property type="protein sequence ID" value="GBN58967.1"/>
    <property type="molecule type" value="Genomic_DNA"/>
</dbReference>
<evidence type="ECO:0000313" key="2">
    <source>
        <dbReference type="Proteomes" id="UP000499080"/>
    </source>
</evidence>
<comment type="caution">
    <text evidence="1">The sequence shown here is derived from an EMBL/GenBank/DDBJ whole genome shotgun (WGS) entry which is preliminary data.</text>
</comment>
<dbReference type="Proteomes" id="UP000499080">
    <property type="component" value="Unassembled WGS sequence"/>
</dbReference>
<dbReference type="AlphaFoldDB" id="A0A4Y2Q8M2"/>